<sequence>MVSFGIRNHSSDSDAALINWCSFSNILKPEIEHVWPQLLNGEEINLPLELNYDESKDLCFPGSTKPLLYEHFEHLTFLWKDLKTKSFITNRKTMRLLTDPIRQTEFELMVKEMTIENEKRIFYIFNEKSQPYVEDVKPVNAIYSFTQRTSDIGYTEYCCKTKTFNGFDFYYTSKIDAYHSSTGYPIELKSLKDHGNYDLSPKISYLAAIQCYLADVDKILCGFYNDKNVKLKIFSWDYLNKNAKRWKFMVDRDILQMEQNIKEITNFVNESGEILIGKSVSICKKPGQSFVFTVIN</sequence>
<dbReference type="AlphaFoldDB" id="A0A914QN03"/>
<dbReference type="Proteomes" id="UP000887578">
    <property type="component" value="Unplaced"/>
</dbReference>
<evidence type="ECO:0000313" key="1">
    <source>
        <dbReference type="Proteomes" id="UP000887578"/>
    </source>
</evidence>
<evidence type="ECO:0000313" key="2">
    <source>
        <dbReference type="WBParaSite" id="PDA_v2.g5155.t1"/>
    </source>
</evidence>
<proteinExistence type="predicted"/>
<dbReference type="WBParaSite" id="PDA_v2.g5155.t1">
    <property type="protein sequence ID" value="PDA_v2.g5155.t1"/>
    <property type="gene ID" value="PDA_v2.g5155"/>
</dbReference>
<name>A0A914QN03_9BILA</name>
<organism evidence="1 2">
    <name type="scientific">Panagrolaimus davidi</name>
    <dbReference type="NCBI Taxonomy" id="227884"/>
    <lineage>
        <taxon>Eukaryota</taxon>
        <taxon>Metazoa</taxon>
        <taxon>Ecdysozoa</taxon>
        <taxon>Nematoda</taxon>
        <taxon>Chromadorea</taxon>
        <taxon>Rhabditida</taxon>
        <taxon>Tylenchina</taxon>
        <taxon>Panagrolaimomorpha</taxon>
        <taxon>Panagrolaimoidea</taxon>
        <taxon>Panagrolaimidae</taxon>
        <taxon>Panagrolaimus</taxon>
    </lineage>
</organism>
<accession>A0A914QN03</accession>
<protein>
    <submittedName>
        <fullName evidence="2">YqaJ viral recombinase domain-containing protein</fullName>
    </submittedName>
</protein>
<reference evidence="2" key="1">
    <citation type="submission" date="2022-11" db="UniProtKB">
        <authorList>
            <consortium name="WormBaseParasite"/>
        </authorList>
    </citation>
    <scope>IDENTIFICATION</scope>
</reference>
<keyword evidence="1" id="KW-1185">Reference proteome</keyword>